<keyword evidence="2" id="KW-1185">Reference proteome</keyword>
<dbReference type="PATRIC" id="fig|745776.4.peg.3696"/>
<evidence type="ECO:0000313" key="1">
    <source>
        <dbReference type="EMBL" id="AFD27643.1"/>
    </source>
</evidence>
<dbReference type="Pfam" id="PF10134">
    <property type="entry name" value="RPA"/>
    <property type="match status" value="1"/>
</dbReference>
<sequence>MMSSIHIFSSFPISTSKIIIKTLNTLPRHLDDLNLSRLNLIVALDQVEMQEWSVMYETQGRIVRISCTASVKSTVPHGLDSDVSAALINLYIEAGMPEDGRVTVAATSLLHLCGWHKSGKYLGLLRECLERLHQANYTVSGGWRDHPNRRWTHAKFHFIESLNFTTLDGVGLFDERSMIVLRLADDVVASIRSGYVKPLDSEFMSSLSRPRTRVLYRVLDAARIDPEDPHRQVDTLTFPVLAWGDQCKIPSDGQAWRVIRALSAPHEELVKRGYLADVVLSGRGRDQTVRYEFARDFTRVDPALMRKFREYGVADGMVRRLVRELGEVFLADAIARFTALVASGVLVVRKTKAAALMHLIQHPDDYPYPAAGPAASPGAPKAPRTVMEPLLAEPTVEEDFDGLPLDRAAERLIRRLDLHYRKLFKVGDYDLLRFQVISGQVSPAVLLKEGIAAAAAGRREAFVEQLRQAGDSS</sequence>
<dbReference type="KEGG" id="dgo:DGo_PB0374"/>
<dbReference type="InterPro" id="IPR018777">
    <property type="entry name" value="Replication_initiator_prot_A"/>
</dbReference>
<proteinExistence type="predicted"/>
<accession>H8H296</accession>
<organism evidence="1 2">
    <name type="scientific">Deinococcus gobiensis (strain DSM 21396 / JCM 16679 / CGMCC 1.7299 / I-0)</name>
    <dbReference type="NCBI Taxonomy" id="745776"/>
    <lineage>
        <taxon>Bacteria</taxon>
        <taxon>Thermotogati</taxon>
        <taxon>Deinococcota</taxon>
        <taxon>Deinococci</taxon>
        <taxon>Deinococcales</taxon>
        <taxon>Deinococcaceae</taxon>
        <taxon>Deinococcus</taxon>
    </lineage>
</organism>
<dbReference type="EMBL" id="CP002193">
    <property type="protein sequence ID" value="AFD27643.1"/>
    <property type="molecule type" value="Genomic_DNA"/>
</dbReference>
<dbReference type="Proteomes" id="UP000007575">
    <property type="component" value="Plasmid P2"/>
</dbReference>
<evidence type="ECO:0000313" key="2">
    <source>
        <dbReference type="Proteomes" id="UP000007575"/>
    </source>
</evidence>
<geneLocation type="plasmid" evidence="1 2">
    <name>P2</name>
</geneLocation>
<dbReference type="AlphaFoldDB" id="H8H296"/>
<protein>
    <submittedName>
        <fullName evidence="1">Plasmid replication initiator repA-related protein</fullName>
    </submittedName>
</protein>
<dbReference type="HOGENOM" id="CLU_042016_0_0_0"/>
<keyword evidence="1" id="KW-0614">Plasmid</keyword>
<reference evidence="1 2" key="1">
    <citation type="journal article" date="2012" name="PLoS ONE">
        <title>Genome sequence and transcriptome analysis of the radioresistant bacterium Deinococcus gobiensis: insights into the extreme environmental adaptations.</title>
        <authorList>
            <person name="Yuan M."/>
            <person name="Chen M."/>
            <person name="Zhang W."/>
            <person name="Lu W."/>
            <person name="Wang J."/>
            <person name="Yang M."/>
            <person name="Zhao P."/>
            <person name="Tang R."/>
            <person name="Li X."/>
            <person name="Hao Y."/>
            <person name="Zhou Z."/>
            <person name="Zhan Y."/>
            <person name="Yu H."/>
            <person name="Teng C."/>
            <person name="Yan Y."/>
            <person name="Ping S."/>
            <person name="Wang Y."/>
            <person name="Lin M."/>
        </authorList>
    </citation>
    <scope>NUCLEOTIDE SEQUENCE [LARGE SCALE GENOMIC DNA]</scope>
    <source>
        <strain evidence="2">DSM 21396 / JCM 16679 / CGMCC 1.7299 / I-0</strain>
        <plasmid evidence="1">P2</plasmid>
    </source>
</reference>
<gene>
    <name evidence="1" type="ordered locus">DGo_PB0374</name>
</gene>
<name>H8H296_DEIGI</name>